<proteinExistence type="inferred from homology"/>
<evidence type="ECO:0000256" key="2">
    <source>
        <dbReference type="ARBA" id="ARBA00023235"/>
    </source>
</evidence>
<dbReference type="AlphaFoldDB" id="A0A2A9NF12"/>
<feature type="non-terminal residue" evidence="3">
    <location>
        <position position="264"/>
    </location>
</feature>
<dbReference type="OrthoDB" id="75169at2759"/>
<dbReference type="GO" id="GO:0016853">
    <property type="term" value="F:isomerase activity"/>
    <property type="evidence" value="ECO:0007669"/>
    <property type="project" value="UniProtKB-KW"/>
</dbReference>
<dbReference type="Pfam" id="PF02567">
    <property type="entry name" value="PhzC-PhzF"/>
    <property type="match status" value="1"/>
</dbReference>
<dbReference type="PANTHER" id="PTHR13774:SF17">
    <property type="entry name" value="PHENAZINE BIOSYNTHESIS-LIKE DOMAIN-CONTAINING PROTEIN"/>
    <property type="match status" value="1"/>
</dbReference>
<evidence type="ECO:0000313" key="4">
    <source>
        <dbReference type="Proteomes" id="UP000242287"/>
    </source>
</evidence>
<sequence length="264" mass="28961">MTSFPYLLITAFSTHPFGGNPAVVFFTSLNQPDEVYNGIATTLKQPMAAFVSPECSISPEDTVVASFNIRYFNSSGSEIALCGHATLAAAMAVFTDKGRIPPQVNVIEFKNIRSEILRATRTGPGMIEMRLPSCVPEEVTQEEKAQLTPLVHQAFGREVDIVHIARGTRNYGQYVVIEIREEEELEHSVVNPKPLRGSPCRVNIITTASSTGKETFVSRMFCPRVSARGEDMVCGTAHCLLGPYWYRKCGISSGAEVKARQVSP</sequence>
<name>A0A2A9NF12_9AGAR</name>
<organism evidence="3 4">
    <name type="scientific">Amanita thiersii Skay4041</name>
    <dbReference type="NCBI Taxonomy" id="703135"/>
    <lineage>
        <taxon>Eukaryota</taxon>
        <taxon>Fungi</taxon>
        <taxon>Dikarya</taxon>
        <taxon>Basidiomycota</taxon>
        <taxon>Agaricomycotina</taxon>
        <taxon>Agaricomycetes</taxon>
        <taxon>Agaricomycetidae</taxon>
        <taxon>Agaricales</taxon>
        <taxon>Pluteineae</taxon>
        <taxon>Amanitaceae</taxon>
        <taxon>Amanita</taxon>
    </lineage>
</organism>
<dbReference type="EMBL" id="KZ302219">
    <property type="protein sequence ID" value="PFH46233.1"/>
    <property type="molecule type" value="Genomic_DNA"/>
</dbReference>
<evidence type="ECO:0000313" key="3">
    <source>
        <dbReference type="EMBL" id="PFH46233.1"/>
    </source>
</evidence>
<keyword evidence="4" id="KW-1185">Reference proteome</keyword>
<dbReference type="GO" id="GO:0005737">
    <property type="term" value="C:cytoplasm"/>
    <property type="evidence" value="ECO:0007669"/>
    <property type="project" value="TreeGrafter"/>
</dbReference>
<dbReference type="SUPFAM" id="SSF54506">
    <property type="entry name" value="Diaminopimelate epimerase-like"/>
    <property type="match status" value="1"/>
</dbReference>
<evidence type="ECO:0000256" key="1">
    <source>
        <dbReference type="ARBA" id="ARBA00008270"/>
    </source>
</evidence>
<dbReference type="Proteomes" id="UP000242287">
    <property type="component" value="Unassembled WGS sequence"/>
</dbReference>
<gene>
    <name evidence="3" type="ORF">AMATHDRAFT_88448</name>
</gene>
<keyword evidence="2" id="KW-0413">Isomerase</keyword>
<comment type="similarity">
    <text evidence="1">Belongs to the PhzF family.</text>
</comment>
<reference evidence="3 4" key="1">
    <citation type="submission" date="2014-02" db="EMBL/GenBank/DDBJ databases">
        <title>Transposable element dynamics among asymbiotic and ectomycorrhizal Amanita fungi.</title>
        <authorList>
            <consortium name="DOE Joint Genome Institute"/>
            <person name="Hess J."/>
            <person name="Skrede I."/>
            <person name="Wolfe B."/>
            <person name="LaButti K."/>
            <person name="Ohm R.A."/>
            <person name="Grigoriev I.V."/>
            <person name="Pringle A."/>
        </authorList>
    </citation>
    <scope>NUCLEOTIDE SEQUENCE [LARGE SCALE GENOMIC DNA]</scope>
    <source>
        <strain evidence="3 4">SKay4041</strain>
    </source>
</reference>
<dbReference type="InterPro" id="IPR003719">
    <property type="entry name" value="Phenazine_PhzF-like"/>
</dbReference>
<accession>A0A2A9NF12</accession>
<dbReference type="PIRSF" id="PIRSF016184">
    <property type="entry name" value="PhzC_PhzF"/>
    <property type="match status" value="1"/>
</dbReference>
<dbReference type="Gene3D" id="3.10.310.10">
    <property type="entry name" value="Diaminopimelate Epimerase, Chain A, domain 1"/>
    <property type="match status" value="2"/>
</dbReference>
<protein>
    <recommendedName>
        <fullName evidence="5">Diaminopimelate epimerase-like protein</fullName>
    </recommendedName>
</protein>
<dbReference type="PANTHER" id="PTHR13774">
    <property type="entry name" value="PHENAZINE BIOSYNTHESIS PROTEIN"/>
    <property type="match status" value="1"/>
</dbReference>
<evidence type="ECO:0008006" key="5">
    <source>
        <dbReference type="Google" id="ProtNLM"/>
    </source>
</evidence>